<proteinExistence type="predicted"/>
<sequence length="44" mass="5093">MGECQDKGKWGQTFNCFGDLRYLSILFCNFTDDSGRILELNLSR</sequence>
<reference evidence="1 2" key="1">
    <citation type="journal article" date="2011" name="J. Bacteriol.">
        <title>Genome sequence of 'Pedosphaera parvula' Ellin514, an aerobic Verrucomicrobial isolate from pasture soil.</title>
        <authorList>
            <person name="Kant R."/>
            <person name="van Passel M.W."/>
            <person name="Sangwan P."/>
            <person name="Palva A."/>
            <person name="Lucas S."/>
            <person name="Copeland A."/>
            <person name="Lapidus A."/>
            <person name="Glavina Del Rio T."/>
            <person name="Dalin E."/>
            <person name="Tice H."/>
            <person name="Bruce D."/>
            <person name="Goodwin L."/>
            <person name="Pitluck S."/>
            <person name="Chertkov O."/>
            <person name="Larimer F.W."/>
            <person name="Land M.L."/>
            <person name="Hauser L."/>
            <person name="Brettin T.S."/>
            <person name="Detter J.C."/>
            <person name="Han S."/>
            <person name="de Vos W.M."/>
            <person name="Janssen P.H."/>
            <person name="Smidt H."/>
        </authorList>
    </citation>
    <scope>NUCLEOTIDE SEQUENCE [LARGE SCALE GENOMIC DNA]</scope>
    <source>
        <strain evidence="1 2">Ellin514</strain>
    </source>
</reference>
<dbReference type="AlphaFoldDB" id="B9X9N8"/>
<dbReference type="Proteomes" id="UP000003688">
    <property type="component" value="Unassembled WGS sequence"/>
</dbReference>
<accession>B9X9N8</accession>
<name>B9X9N8_PEDPL</name>
<comment type="caution">
    <text evidence="1">The sequence shown here is derived from an EMBL/GenBank/DDBJ whole genome shotgun (WGS) entry which is preliminary data.</text>
</comment>
<protein>
    <submittedName>
        <fullName evidence="1">Uncharacterized protein</fullName>
    </submittedName>
</protein>
<evidence type="ECO:0000313" key="1">
    <source>
        <dbReference type="EMBL" id="EEF63282.1"/>
    </source>
</evidence>
<dbReference type="EMBL" id="ABOX02000001">
    <property type="protein sequence ID" value="EEF63282.1"/>
    <property type="molecule type" value="Genomic_DNA"/>
</dbReference>
<gene>
    <name evidence="1" type="ORF">Cflav_PD5917</name>
</gene>
<evidence type="ECO:0000313" key="2">
    <source>
        <dbReference type="Proteomes" id="UP000003688"/>
    </source>
</evidence>
<organism evidence="1 2">
    <name type="scientific">Pedosphaera parvula (strain Ellin514)</name>
    <dbReference type="NCBI Taxonomy" id="320771"/>
    <lineage>
        <taxon>Bacteria</taxon>
        <taxon>Pseudomonadati</taxon>
        <taxon>Verrucomicrobiota</taxon>
        <taxon>Pedosphaerae</taxon>
        <taxon>Pedosphaerales</taxon>
        <taxon>Pedosphaeraceae</taxon>
        <taxon>Pedosphaera</taxon>
    </lineage>
</organism>
<keyword evidence="2" id="KW-1185">Reference proteome</keyword>